<evidence type="ECO:0000313" key="1">
    <source>
        <dbReference type="EMBL" id="KAF1948172.1"/>
    </source>
</evidence>
<dbReference type="OrthoDB" id="1914839at2759"/>
<dbReference type="EMBL" id="ML977071">
    <property type="protein sequence ID" value="KAF1948172.1"/>
    <property type="molecule type" value="Genomic_DNA"/>
</dbReference>
<evidence type="ECO:0000313" key="2">
    <source>
        <dbReference type="Proteomes" id="UP000800035"/>
    </source>
</evidence>
<sequence>MKPKLWPITACALDESGGMLALCTDAGLIGLIGLLNANASRISSLQTDGSSLSTPSKRTTPRSYVKLCGKRVTPSHTIALLRSLG</sequence>
<reference evidence="1" key="1">
    <citation type="journal article" date="2020" name="Stud. Mycol.">
        <title>101 Dothideomycetes genomes: a test case for predicting lifestyles and emergence of pathogens.</title>
        <authorList>
            <person name="Haridas S."/>
            <person name="Albert R."/>
            <person name="Binder M."/>
            <person name="Bloem J."/>
            <person name="Labutti K."/>
            <person name="Salamov A."/>
            <person name="Andreopoulos B."/>
            <person name="Baker S."/>
            <person name="Barry K."/>
            <person name="Bills G."/>
            <person name="Bluhm B."/>
            <person name="Cannon C."/>
            <person name="Castanera R."/>
            <person name="Culley D."/>
            <person name="Daum C."/>
            <person name="Ezra D."/>
            <person name="Gonzalez J."/>
            <person name="Henrissat B."/>
            <person name="Kuo A."/>
            <person name="Liang C."/>
            <person name="Lipzen A."/>
            <person name="Lutzoni F."/>
            <person name="Magnuson J."/>
            <person name="Mondo S."/>
            <person name="Nolan M."/>
            <person name="Ohm R."/>
            <person name="Pangilinan J."/>
            <person name="Park H.-J."/>
            <person name="Ramirez L."/>
            <person name="Alfaro M."/>
            <person name="Sun H."/>
            <person name="Tritt A."/>
            <person name="Yoshinaga Y."/>
            <person name="Zwiers L.-H."/>
            <person name="Turgeon B."/>
            <person name="Goodwin S."/>
            <person name="Spatafora J."/>
            <person name="Crous P."/>
            <person name="Grigoriev I."/>
        </authorList>
    </citation>
    <scope>NUCLEOTIDE SEQUENCE</scope>
    <source>
        <strain evidence="1">CBS 675.92</strain>
    </source>
</reference>
<dbReference type="AlphaFoldDB" id="A0A6A5T8T7"/>
<accession>A0A6A5T8T7</accession>
<proteinExistence type="predicted"/>
<organism evidence="1 2">
    <name type="scientific">Byssothecium circinans</name>
    <dbReference type="NCBI Taxonomy" id="147558"/>
    <lineage>
        <taxon>Eukaryota</taxon>
        <taxon>Fungi</taxon>
        <taxon>Dikarya</taxon>
        <taxon>Ascomycota</taxon>
        <taxon>Pezizomycotina</taxon>
        <taxon>Dothideomycetes</taxon>
        <taxon>Pleosporomycetidae</taxon>
        <taxon>Pleosporales</taxon>
        <taxon>Massarineae</taxon>
        <taxon>Massarinaceae</taxon>
        <taxon>Byssothecium</taxon>
    </lineage>
</organism>
<dbReference type="Proteomes" id="UP000800035">
    <property type="component" value="Unassembled WGS sequence"/>
</dbReference>
<keyword evidence="2" id="KW-1185">Reference proteome</keyword>
<protein>
    <submittedName>
        <fullName evidence="1">Uncharacterized protein</fullName>
    </submittedName>
</protein>
<gene>
    <name evidence="1" type="ORF">CC80DRAFT_556586</name>
</gene>
<name>A0A6A5T8T7_9PLEO</name>